<dbReference type="EMBL" id="GBRH01249711">
    <property type="protein sequence ID" value="JAD48184.1"/>
    <property type="molecule type" value="Transcribed_RNA"/>
</dbReference>
<reference evidence="2" key="2">
    <citation type="journal article" date="2015" name="Data Brief">
        <title>Shoot transcriptome of the giant reed, Arundo donax.</title>
        <authorList>
            <person name="Barrero R.A."/>
            <person name="Guerrero F.D."/>
            <person name="Moolhuijzen P."/>
            <person name="Goolsby J.A."/>
            <person name="Tidwell J."/>
            <person name="Bellgard S.E."/>
            <person name="Bellgard M.I."/>
        </authorList>
    </citation>
    <scope>NUCLEOTIDE SEQUENCE</scope>
    <source>
        <tissue evidence="2">Shoot tissue taken approximately 20 cm above the soil surface</tissue>
    </source>
</reference>
<proteinExistence type="predicted"/>
<evidence type="ECO:0000313" key="2">
    <source>
        <dbReference type="EMBL" id="JAD48184.1"/>
    </source>
</evidence>
<sequence length="22" mass="2295">MPPTGPPPRATSTPGFRSARRG</sequence>
<feature type="region of interest" description="Disordered" evidence="1">
    <location>
        <begin position="1"/>
        <end position="22"/>
    </location>
</feature>
<name>A0A0A9A944_ARUDO</name>
<accession>A0A0A9A944</accession>
<protein>
    <submittedName>
        <fullName evidence="2">Uncharacterized protein</fullName>
    </submittedName>
</protein>
<reference evidence="2" key="1">
    <citation type="submission" date="2014-09" db="EMBL/GenBank/DDBJ databases">
        <authorList>
            <person name="Magalhaes I.L.F."/>
            <person name="Oliveira U."/>
            <person name="Santos F.R."/>
            <person name="Vidigal T.H.D.A."/>
            <person name="Brescovit A.D."/>
            <person name="Santos A.J."/>
        </authorList>
    </citation>
    <scope>NUCLEOTIDE SEQUENCE</scope>
    <source>
        <tissue evidence="2">Shoot tissue taken approximately 20 cm above the soil surface</tissue>
    </source>
</reference>
<evidence type="ECO:0000256" key="1">
    <source>
        <dbReference type="SAM" id="MobiDB-lite"/>
    </source>
</evidence>
<dbReference type="AlphaFoldDB" id="A0A0A9A944"/>
<organism evidence="2">
    <name type="scientific">Arundo donax</name>
    <name type="common">Giant reed</name>
    <name type="synonym">Donax arundinaceus</name>
    <dbReference type="NCBI Taxonomy" id="35708"/>
    <lineage>
        <taxon>Eukaryota</taxon>
        <taxon>Viridiplantae</taxon>
        <taxon>Streptophyta</taxon>
        <taxon>Embryophyta</taxon>
        <taxon>Tracheophyta</taxon>
        <taxon>Spermatophyta</taxon>
        <taxon>Magnoliopsida</taxon>
        <taxon>Liliopsida</taxon>
        <taxon>Poales</taxon>
        <taxon>Poaceae</taxon>
        <taxon>PACMAD clade</taxon>
        <taxon>Arundinoideae</taxon>
        <taxon>Arundineae</taxon>
        <taxon>Arundo</taxon>
    </lineage>
</organism>